<sequence length="196" mass="22322">MKKFISIAFIMMIFPALIGCNKVSQTKDMQIQSLETTKEESDILNLLCNNLDYKIYGFKINDKIKTVTIKYYKLNSEGKWDNLNNLIDNNPSSGKLSISKSRVTDQMEFSLQKEDGVTETTAPEITTNKKFASSSISWNESSNIELEKEIPLMVEVRTNSDTIEGIDINNFNEPEKVKKYENVFAATVTFSEKENS</sequence>
<feature type="chain" id="PRO_5038420729" evidence="1">
    <location>
        <begin position="19"/>
        <end position="196"/>
    </location>
</feature>
<reference evidence="2 3" key="1">
    <citation type="journal article" date="2015" name="Infect. Genet. Evol.">
        <title>Genomic sequences of six botulinum neurotoxin-producing strains representing three clostridial species illustrate the mobility and diversity of botulinum neurotoxin genes.</title>
        <authorList>
            <person name="Smith T.J."/>
            <person name="Hill K.K."/>
            <person name="Xie G."/>
            <person name="Foley B.T."/>
            <person name="Williamson C.H."/>
            <person name="Foster J.T."/>
            <person name="Johnson S.L."/>
            <person name="Chertkov O."/>
            <person name="Teshima H."/>
            <person name="Gibbons H.S."/>
            <person name="Johnsky L.A."/>
            <person name="Karavis M.A."/>
            <person name="Smith L.A."/>
        </authorList>
    </citation>
    <scope>NUCLEOTIDE SEQUENCE [LARGE SCALE GENOMIC DNA]</scope>
    <source>
        <strain evidence="2">Sullivan</strain>
    </source>
</reference>
<keyword evidence="2" id="KW-0449">Lipoprotein</keyword>
<feature type="signal peptide" evidence="1">
    <location>
        <begin position="1"/>
        <end position="18"/>
    </location>
</feature>
<proteinExistence type="predicted"/>
<keyword evidence="1" id="KW-0732">Signal</keyword>
<accession>A0A0A7FXD7</accession>
<dbReference type="Proteomes" id="UP000030635">
    <property type="component" value="Chromosome"/>
</dbReference>
<evidence type="ECO:0000313" key="3">
    <source>
        <dbReference type="Proteomes" id="UP000030635"/>
    </source>
</evidence>
<dbReference type="HOGENOM" id="CLU_1388132_0_0_9"/>
<protein>
    <submittedName>
        <fullName evidence="2">Putative lipoprotein</fullName>
    </submittedName>
</protein>
<organism evidence="2 3">
    <name type="scientific">Clostridium baratii str. Sullivan</name>
    <dbReference type="NCBI Taxonomy" id="1415775"/>
    <lineage>
        <taxon>Bacteria</taxon>
        <taxon>Bacillati</taxon>
        <taxon>Bacillota</taxon>
        <taxon>Clostridia</taxon>
        <taxon>Eubacteriales</taxon>
        <taxon>Clostridiaceae</taxon>
        <taxon>Clostridium</taxon>
    </lineage>
</organism>
<name>A0A0A7FXD7_9CLOT</name>
<dbReference type="eggNOG" id="ENOG5033MUG">
    <property type="taxonomic scope" value="Bacteria"/>
</dbReference>
<dbReference type="PROSITE" id="PS51257">
    <property type="entry name" value="PROKAR_LIPOPROTEIN"/>
    <property type="match status" value="1"/>
</dbReference>
<dbReference type="EMBL" id="CP006905">
    <property type="protein sequence ID" value="AIY84238.1"/>
    <property type="molecule type" value="Genomic_DNA"/>
</dbReference>
<keyword evidence="3" id="KW-1185">Reference proteome</keyword>
<dbReference type="AlphaFoldDB" id="A0A0A7FXD7"/>
<gene>
    <name evidence="2" type="ORF">U729_2425</name>
</gene>
<dbReference type="KEGG" id="cbv:U729_2425"/>
<evidence type="ECO:0000256" key="1">
    <source>
        <dbReference type="SAM" id="SignalP"/>
    </source>
</evidence>
<evidence type="ECO:0000313" key="2">
    <source>
        <dbReference type="EMBL" id="AIY84238.1"/>
    </source>
</evidence>
<dbReference type="RefSeq" id="WP_039315364.1">
    <property type="nucleotide sequence ID" value="NZ_CP006905.1"/>
</dbReference>